<keyword evidence="1" id="KW-0812">Transmembrane</keyword>
<organism evidence="3 4">
    <name type="scientific">Acidothermus cellulolyticus (strain ATCC 43068 / DSM 8971 / 11B)</name>
    <dbReference type="NCBI Taxonomy" id="351607"/>
    <lineage>
        <taxon>Bacteria</taxon>
        <taxon>Bacillati</taxon>
        <taxon>Actinomycetota</taxon>
        <taxon>Actinomycetes</taxon>
        <taxon>Acidothermales</taxon>
        <taxon>Acidothermaceae</taxon>
        <taxon>Acidothermus</taxon>
    </lineage>
</organism>
<keyword evidence="4" id="KW-1185">Reference proteome</keyword>
<evidence type="ECO:0000313" key="4">
    <source>
        <dbReference type="Proteomes" id="UP000008221"/>
    </source>
</evidence>
<name>A0LR03_ACIC1</name>
<feature type="domain" description="DUF6458" evidence="2">
    <location>
        <begin position="1"/>
        <end position="66"/>
    </location>
</feature>
<proteinExistence type="predicted"/>
<dbReference type="AlphaFoldDB" id="A0LR03"/>
<keyword evidence="1" id="KW-1133">Transmembrane helix</keyword>
<dbReference type="Pfam" id="PF20059">
    <property type="entry name" value="DUF6458"/>
    <property type="match status" value="1"/>
</dbReference>
<keyword evidence="1" id="KW-0472">Membrane</keyword>
<accession>A0LR03</accession>
<dbReference type="Proteomes" id="UP000008221">
    <property type="component" value="Chromosome"/>
</dbReference>
<dbReference type="InParanoid" id="A0LR03"/>
<dbReference type="RefSeq" id="WP_011718927.1">
    <property type="nucleotide sequence ID" value="NC_008578.1"/>
</dbReference>
<gene>
    <name evidence="3" type="ordered locus">Acel_0087</name>
</gene>
<dbReference type="HOGENOM" id="CLU_173182_1_0_11"/>
<evidence type="ECO:0000256" key="1">
    <source>
        <dbReference type="SAM" id="Phobius"/>
    </source>
</evidence>
<dbReference type="InterPro" id="IPR045597">
    <property type="entry name" value="DUF6458"/>
</dbReference>
<sequence length="78" mass="8311">MGIGAAIFLMAVGAILTFAVHTSVSGVSVQTIGIILMVAGAIGLITVLTVFAPRRRTRIIETTPTTAREHIIEREDTY</sequence>
<reference evidence="3 4" key="1">
    <citation type="journal article" date="2009" name="Genome Res.">
        <title>Complete genome of the cellulolytic thermophile Acidothermus cellulolyticus 11B provides insights into its ecophysiological and evolutionary adaptations.</title>
        <authorList>
            <person name="Barabote R.D."/>
            <person name="Xie G."/>
            <person name="Leu D.H."/>
            <person name="Normand P."/>
            <person name="Necsulea A."/>
            <person name="Daubin V."/>
            <person name="Medigue C."/>
            <person name="Adney W.S."/>
            <person name="Xu X.C."/>
            <person name="Lapidus A."/>
            <person name="Parales R.E."/>
            <person name="Detter C."/>
            <person name="Pujic P."/>
            <person name="Bruce D."/>
            <person name="Lavire C."/>
            <person name="Challacombe J.F."/>
            <person name="Brettin T.S."/>
            <person name="Berry A.M."/>
        </authorList>
    </citation>
    <scope>NUCLEOTIDE SEQUENCE [LARGE SCALE GENOMIC DNA]</scope>
    <source>
        <strain evidence="4">ATCC 43068 / DSM 8971 / 11B</strain>
    </source>
</reference>
<dbReference type="STRING" id="351607.Acel_0087"/>
<feature type="transmembrane region" description="Helical" evidence="1">
    <location>
        <begin position="29"/>
        <end position="51"/>
    </location>
</feature>
<dbReference type="eggNOG" id="ENOG5033B4D">
    <property type="taxonomic scope" value="Bacteria"/>
</dbReference>
<dbReference type="EMBL" id="CP000481">
    <property type="protein sequence ID" value="ABK51863.1"/>
    <property type="molecule type" value="Genomic_DNA"/>
</dbReference>
<dbReference type="KEGG" id="ace:Acel_0087"/>
<protein>
    <recommendedName>
        <fullName evidence="2">DUF6458 domain-containing protein</fullName>
    </recommendedName>
</protein>
<evidence type="ECO:0000259" key="2">
    <source>
        <dbReference type="Pfam" id="PF20059"/>
    </source>
</evidence>
<dbReference type="OrthoDB" id="4775046at2"/>
<evidence type="ECO:0000313" key="3">
    <source>
        <dbReference type="EMBL" id="ABK51863.1"/>
    </source>
</evidence>